<accession>A0ABN1EAS1</accession>
<evidence type="ECO:0000313" key="2">
    <source>
        <dbReference type="EMBL" id="GAA0562647.1"/>
    </source>
</evidence>
<evidence type="ECO:0000313" key="3">
    <source>
        <dbReference type="Proteomes" id="UP001501427"/>
    </source>
</evidence>
<dbReference type="Proteomes" id="UP001501427">
    <property type="component" value="Unassembled WGS sequence"/>
</dbReference>
<dbReference type="InterPro" id="IPR002575">
    <property type="entry name" value="Aminoglycoside_PTrfase"/>
</dbReference>
<dbReference type="InterPro" id="IPR011009">
    <property type="entry name" value="Kinase-like_dom_sf"/>
</dbReference>
<name>A0ABN1EAS1_9ACTN</name>
<organism evidence="2 3">
    <name type="scientific">Actinomadura livida</name>
    <dbReference type="NCBI Taxonomy" id="79909"/>
    <lineage>
        <taxon>Bacteria</taxon>
        <taxon>Bacillati</taxon>
        <taxon>Actinomycetota</taxon>
        <taxon>Actinomycetes</taxon>
        <taxon>Streptosporangiales</taxon>
        <taxon>Thermomonosporaceae</taxon>
        <taxon>Actinomadura</taxon>
    </lineage>
</organism>
<comment type="caution">
    <text evidence="2">The sequence shown here is derived from an EMBL/GenBank/DDBJ whole genome shotgun (WGS) entry which is preliminary data.</text>
</comment>
<protein>
    <recommendedName>
        <fullName evidence="1">Aminoglycoside phosphotransferase domain-containing protein</fullName>
    </recommendedName>
</protein>
<dbReference type="Gene3D" id="3.90.1200.10">
    <property type="match status" value="1"/>
</dbReference>
<feature type="domain" description="Aminoglycoside phosphotransferase" evidence="1">
    <location>
        <begin position="185"/>
        <end position="248"/>
    </location>
</feature>
<gene>
    <name evidence="2" type="ORF">GCM10009546_26070</name>
</gene>
<sequence>MGVARPAGFEPATVGLEVRCSVQLSYGRSAPGGTPGHSVRGRVLRLHIYIGLSVRVGVVGVLSLGAVAVDFEVPLSGGDVSEGVVRVGETVRRPLRAHSPAVHGVLRHLEAVGFDGAPRVLGIDERGREVLSWVPGEVPRRPLEGHVVSDEVLKGVGRLLRRYHDAVESYEAPEGAPWDGVTSNLDGEPEVIGHCDVTPENVVFRGGVPVALIDFDLARPTTRLFDVVTALRHWGPIADPADRDALLYRVDVGRRLRVFCDAYGLDEVRRREVLPAARVRFERSYRAMRLRAEGGGSWGRMWRGGAGQRIRRAQDWLERHWDELDARLC</sequence>
<proteinExistence type="predicted"/>
<dbReference type="SUPFAM" id="SSF56112">
    <property type="entry name" value="Protein kinase-like (PK-like)"/>
    <property type="match status" value="1"/>
</dbReference>
<dbReference type="Pfam" id="PF01636">
    <property type="entry name" value="APH"/>
    <property type="match status" value="1"/>
</dbReference>
<keyword evidence="3" id="KW-1185">Reference proteome</keyword>
<dbReference type="EMBL" id="BAAAHD010000023">
    <property type="protein sequence ID" value="GAA0562647.1"/>
    <property type="molecule type" value="Genomic_DNA"/>
</dbReference>
<evidence type="ECO:0000259" key="1">
    <source>
        <dbReference type="Pfam" id="PF01636"/>
    </source>
</evidence>
<reference evidence="2 3" key="1">
    <citation type="journal article" date="2019" name="Int. J. Syst. Evol. Microbiol.">
        <title>The Global Catalogue of Microorganisms (GCM) 10K type strain sequencing project: providing services to taxonomists for standard genome sequencing and annotation.</title>
        <authorList>
            <consortium name="The Broad Institute Genomics Platform"/>
            <consortium name="The Broad Institute Genome Sequencing Center for Infectious Disease"/>
            <person name="Wu L."/>
            <person name="Ma J."/>
        </authorList>
    </citation>
    <scope>NUCLEOTIDE SEQUENCE [LARGE SCALE GENOMIC DNA]</scope>
    <source>
        <strain evidence="2 3">JCM 10667</strain>
    </source>
</reference>